<reference evidence="1" key="1">
    <citation type="submission" date="2016-10" db="EMBL/GenBank/DDBJ databases">
        <authorList>
            <person name="Varghese N."/>
            <person name="Submissions S."/>
        </authorList>
    </citation>
    <scope>NUCLEOTIDE SEQUENCE [LARGE SCALE GENOMIC DNA]</scope>
    <source>
        <strain evidence="1">YR281</strain>
    </source>
</reference>
<keyword evidence="2" id="KW-1185">Reference proteome</keyword>
<sequence length="177" mass="19739">MRKGDLMNGFVCGTCGQYHDRLPMCFGPNAPALWLSMPESERVTRGELTSDQCVIDGEHFFILGRILLPVVDGPGPFVWLSWVSLSKRNFARTCELWDIEGRETEPPYFGWLQSALPYEPSTLSLGVSVHTMVLGQRPTIVLDIIDHPLSLEQCHGITMARVQEIAEICLHGKSGVL</sequence>
<evidence type="ECO:0000313" key="2">
    <source>
        <dbReference type="Proteomes" id="UP000198900"/>
    </source>
</evidence>
<evidence type="ECO:0000313" key="1">
    <source>
        <dbReference type="EMBL" id="SDJ34855.1"/>
    </source>
</evidence>
<dbReference type="Pfam" id="PF09965">
    <property type="entry name" value="DUF2199"/>
    <property type="match status" value="1"/>
</dbReference>
<dbReference type="EMBL" id="FNDI01000044">
    <property type="protein sequence ID" value="SDJ34855.1"/>
    <property type="molecule type" value="Genomic_DNA"/>
</dbReference>
<gene>
    <name evidence="1" type="ORF">SAMN04487926_14422</name>
</gene>
<name>A0A7Z7BIX7_9BURK</name>
<proteinExistence type="predicted"/>
<protein>
    <recommendedName>
        <fullName evidence="3">DUF2199 domain-containing protein</fullName>
    </recommendedName>
</protein>
<dbReference type="InterPro" id="IPR018697">
    <property type="entry name" value="DUF2199"/>
</dbReference>
<dbReference type="AlphaFoldDB" id="A0A7Z7BIX7"/>
<organism evidence="1 2">
    <name type="scientific">Paraburkholderia steynii</name>
    <dbReference type="NCBI Taxonomy" id="1245441"/>
    <lineage>
        <taxon>Bacteria</taxon>
        <taxon>Pseudomonadati</taxon>
        <taxon>Pseudomonadota</taxon>
        <taxon>Betaproteobacteria</taxon>
        <taxon>Burkholderiales</taxon>
        <taxon>Burkholderiaceae</taxon>
        <taxon>Paraburkholderia</taxon>
    </lineage>
</organism>
<evidence type="ECO:0008006" key="3">
    <source>
        <dbReference type="Google" id="ProtNLM"/>
    </source>
</evidence>
<accession>A0A7Z7BIX7</accession>
<dbReference type="Proteomes" id="UP000198900">
    <property type="component" value="Unassembled WGS sequence"/>
</dbReference>
<comment type="caution">
    <text evidence="1">The sequence shown here is derived from an EMBL/GenBank/DDBJ whole genome shotgun (WGS) entry which is preliminary data.</text>
</comment>